<feature type="compositionally biased region" description="Pro residues" evidence="1">
    <location>
        <begin position="80"/>
        <end position="90"/>
    </location>
</feature>
<dbReference type="InterPro" id="IPR019294">
    <property type="entry name" value="Translation_reg_Com"/>
</dbReference>
<dbReference type="Proteomes" id="UP000248863">
    <property type="component" value="Unassembled WGS sequence"/>
</dbReference>
<evidence type="ECO:0000313" key="2">
    <source>
        <dbReference type="EMBL" id="RAI32719.1"/>
    </source>
</evidence>
<proteinExistence type="predicted"/>
<evidence type="ECO:0008006" key="4">
    <source>
        <dbReference type="Google" id="ProtNLM"/>
    </source>
</evidence>
<feature type="compositionally biased region" description="Basic and acidic residues" evidence="1">
    <location>
        <begin position="64"/>
        <end position="77"/>
    </location>
</feature>
<accession>A0A327K1P9</accession>
<organism evidence="2 3">
    <name type="scientific">Rhodoplanes elegans</name>
    <dbReference type="NCBI Taxonomy" id="29408"/>
    <lineage>
        <taxon>Bacteria</taxon>
        <taxon>Pseudomonadati</taxon>
        <taxon>Pseudomonadota</taxon>
        <taxon>Alphaproteobacteria</taxon>
        <taxon>Hyphomicrobiales</taxon>
        <taxon>Nitrobacteraceae</taxon>
        <taxon>Rhodoplanes</taxon>
    </lineage>
</organism>
<sequence length="99" mass="10949">MAATPSRLWRAAHGWHDSRTMSVETIHCARCRALLFRATAGAIAGPVEIKCRRCGTFNVLRPSEPSRERPERRDPRSPAHGPPQGSPPAAPRRLHPPVD</sequence>
<evidence type="ECO:0000313" key="3">
    <source>
        <dbReference type="Proteomes" id="UP000248863"/>
    </source>
</evidence>
<gene>
    <name evidence="2" type="ORF">CH338_23720</name>
</gene>
<name>A0A327K1P9_9BRAD</name>
<dbReference type="OrthoDB" id="5460091at2"/>
<keyword evidence="3" id="KW-1185">Reference proteome</keyword>
<protein>
    <recommendedName>
        <fullName evidence="4">Com family DNA-binding transcriptional regulator</fullName>
    </recommendedName>
</protein>
<dbReference type="EMBL" id="NPEU01000407">
    <property type="protein sequence ID" value="RAI32719.1"/>
    <property type="molecule type" value="Genomic_DNA"/>
</dbReference>
<reference evidence="2 3" key="1">
    <citation type="submission" date="2017-07" db="EMBL/GenBank/DDBJ databases">
        <title>Draft Genome Sequences of Select Purple Nonsulfur Bacteria.</title>
        <authorList>
            <person name="Lasarre B."/>
            <person name="Mckinlay J.B."/>
        </authorList>
    </citation>
    <scope>NUCLEOTIDE SEQUENCE [LARGE SCALE GENOMIC DNA]</scope>
    <source>
        <strain evidence="2 3">DSM 11907</strain>
    </source>
</reference>
<dbReference type="RefSeq" id="WP_111359548.1">
    <property type="nucleotide sequence ID" value="NZ_NPEU01000407.1"/>
</dbReference>
<feature type="region of interest" description="Disordered" evidence="1">
    <location>
        <begin position="60"/>
        <end position="99"/>
    </location>
</feature>
<comment type="caution">
    <text evidence="2">The sequence shown here is derived from an EMBL/GenBank/DDBJ whole genome shotgun (WGS) entry which is preliminary data.</text>
</comment>
<dbReference type="AlphaFoldDB" id="A0A327K1P9"/>
<evidence type="ECO:0000256" key="1">
    <source>
        <dbReference type="SAM" id="MobiDB-lite"/>
    </source>
</evidence>
<dbReference type="Pfam" id="PF10122">
    <property type="entry name" value="Zn_ribbon_Com"/>
    <property type="match status" value="1"/>
</dbReference>